<dbReference type="Proteomes" id="UP001457282">
    <property type="component" value="Unassembled WGS sequence"/>
</dbReference>
<proteinExistence type="predicted"/>
<evidence type="ECO:0000313" key="2">
    <source>
        <dbReference type="Proteomes" id="UP001457282"/>
    </source>
</evidence>
<dbReference type="Gene3D" id="3.80.10.10">
    <property type="entry name" value="Ribonuclease Inhibitor"/>
    <property type="match status" value="1"/>
</dbReference>
<accession>A0AAW1Y127</accession>
<organism evidence="1 2">
    <name type="scientific">Rubus argutus</name>
    <name type="common">Southern blackberry</name>
    <dbReference type="NCBI Taxonomy" id="59490"/>
    <lineage>
        <taxon>Eukaryota</taxon>
        <taxon>Viridiplantae</taxon>
        <taxon>Streptophyta</taxon>
        <taxon>Embryophyta</taxon>
        <taxon>Tracheophyta</taxon>
        <taxon>Spermatophyta</taxon>
        <taxon>Magnoliopsida</taxon>
        <taxon>eudicotyledons</taxon>
        <taxon>Gunneridae</taxon>
        <taxon>Pentapetalae</taxon>
        <taxon>rosids</taxon>
        <taxon>fabids</taxon>
        <taxon>Rosales</taxon>
        <taxon>Rosaceae</taxon>
        <taxon>Rosoideae</taxon>
        <taxon>Rosoideae incertae sedis</taxon>
        <taxon>Rubus</taxon>
    </lineage>
</organism>
<dbReference type="EMBL" id="JBEDUW010000002">
    <property type="protein sequence ID" value="KAK9942544.1"/>
    <property type="molecule type" value="Genomic_DNA"/>
</dbReference>
<dbReference type="Gene3D" id="1.20.1280.50">
    <property type="match status" value="1"/>
</dbReference>
<protein>
    <submittedName>
        <fullName evidence="1">Uncharacterized protein</fullName>
    </submittedName>
</protein>
<keyword evidence="2" id="KW-1185">Reference proteome</keyword>
<comment type="caution">
    <text evidence="1">The sequence shown here is derived from an EMBL/GenBank/DDBJ whole genome shotgun (WGS) entry which is preliminary data.</text>
</comment>
<gene>
    <name evidence="1" type="ORF">M0R45_008203</name>
</gene>
<dbReference type="SUPFAM" id="SSF52047">
    <property type="entry name" value="RNI-like"/>
    <property type="match status" value="1"/>
</dbReference>
<dbReference type="AlphaFoldDB" id="A0AAW1Y127"/>
<dbReference type="PANTHER" id="PTHR38926:SF5">
    <property type="entry name" value="F-BOX AND LEUCINE-RICH REPEAT PROTEIN 6"/>
    <property type="match status" value="1"/>
</dbReference>
<evidence type="ECO:0000313" key="1">
    <source>
        <dbReference type="EMBL" id="KAK9942544.1"/>
    </source>
</evidence>
<reference evidence="1 2" key="1">
    <citation type="journal article" date="2023" name="G3 (Bethesda)">
        <title>A chromosome-length genome assembly and annotation of blackberry (Rubus argutus, cv. 'Hillquist').</title>
        <authorList>
            <person name="Bruna T."/>
            <person name="Aryal R."/>
            <person name="Dudchenko O."/>
            <person name="Sargent D.J."/>
            <person name="Mead D."/>
            <person name="Buti M."/>
            <person name="Cavallini A."/>
            <person name="Hytonen T."/>
            <person name="Andres J."/>
            <person name="Pham M."/>
            <person name="Weisz D."/>
            <person name="Mascagni F."/>
            <person name="Usai G."/>
            <person name="Natali L."/>
            <person name="Bassil N."/>
            <person name="Fernandez G.E."/>
            <person name="Lomsadze A."/>
            <person name="Armour M."/>
            <person name="Olukolu B."/>
            <person name="Poorten T."/>
            <person name="Britton C."/>
            <person name="Davik J."/>
            <person name="Ashrafi H."/>
            <person name="Aiden E.L."/>
            <person name="Borodovsky M."/>
            <person name="Worthington M."/>
        </authorList>
    </citation>
    <scope>NUCLEOTIDE SEQUENCE [LARGE SCALE GENOMIC DNA]</scope>
    <source>
        <strain evidence="1">PI 553951</strain>
    </source>
</reference>
<dbReference type="InterPro" id="IPR032675">
    <property type="entry name" value="LRR_dom_sf"/>
</dbReference>
<sequence>MLETVFWTGCHSSIEELLQFMGHRRWDQLDFNCLVNIFGKVGRGGMESLLLDVPFVCKSWHKASLDPKCWESLIFPIIFTSLYDSDVETEDWTFDPFLKRFVRDYRINKRRFSITAFIKFMVSRSKGRATEIRLPVCASEAALKHVADSCRRLKNLTLPTDVVYYKSRMIPDMIGKWKHLEYLLMGSCYHDMEKIISQISIHCKNFYYLDIPDCLIRKEAALAIVKLPNLKHMIMMNSKIERVDFVRLLKGCKNLVSLDASNCLGFGAGDKEISILASRISDFRCQGSRVFDHHSKEGKYLWFHDTVYDGR</sequence>
<name>A0AAW1Y127_RUBAR</name>
<dbReference type="PANTHER" id="PTHR38926">
    <property type="entry name" value="F-BOX DOMAIN CONTAINING PROTEIN, EXPRESSED"/>
    <property type="match status" value="1"/>
</dbReference>